<proteinExistence type="predicted"/>
<comment type="caution">
    <text evidence="1">The sequence shown here is derived from an EMBL/GenBank/DDBJ whole genome shotgun (WGS) entry which is preliminary data.</text>
</comment>
<name>A0A9P4K188_9PLEO</name>
<organism evidence="1 2">
    <name type="scientific">Lojkania enalia</name>
    <dbReference type="NCBI Taxonomy" id="147567"/>
    <lineage>
        <taxon>Eukaryota</taxon>
        <taxon>Fungi</taxon>
        <taxon>Dikarya</taxon>
        <taxon>Ascomycota</taxon>
        <taxon>Pezizomycotina</taxon>
        <taxon>Dothideomycetes</taxon>
        <taxon>Pleosporomycetidae</taxon>
        <taxon>Pleosporales</taxon>
        <taxon>Pleosporales incertae sedis</taxon>
        <taxon>Lojkania</taxon>
    </lineage>
</organism>
<accession>A0A9P4K188</accession>
<sequence length="138" mass="15285">MDEVERELRDIKLAQTNPQTEHAQLKQEIQLWKQTCVVHKAEQFDYVTKVNCLPKMVIVESFGSNYEVGLCAEAKSTTPARSSESNLRIPLSQTTISRSFGEVGTSPHGLDVPLGALDETSIAVNKSIPDADSRIRKS</sequence>
<dbReference type="EMBL" id="ML986666">
    <property type="protein sequence ID" value="KAF2261039.1"/>
    <property type="molecule type" value="Genomic_DNA"/>
</dbReference>
<evidence type="ECO:0000313" key="2">
    <source>
        <dbReference type="Proteomes" id="UP000800093"/>
    </source>
</evidence>
<gene>
    <name evidence="1" type="ORF">CC78DRAFT_584105</name>
</gene>
<evidence type="ECO:0000313" key="1">
    <source>
        <dbReference type="EMBL" id="KAF2261039.1"/>
    </source>
</evidence>
<keyword evidence="2" id="KW-1185">Reference proteome</keyword>
<dbReference type="AlphaFoldDB" id="A0A9P4K188"/>
<reference evidence="2" key="1">
    <citation type="journal article" date="2020" name="Stud. Mycol.">
        <title>101 Dothideomycetes genomes: A test case for predicting lifestyles and emergence of pathogens.</title>
        <authorList>
            <person name="Haridas S."/>
            <person name="Albert R."/>
            <person name="Binder M."/>
            <person name="Bloem J."/>
            <person name="LaButti K."/>
            <person name="Salamov A."/>
            <person name="Andreopoulos B."/>
            <person name="Baker S."/>
            <person name="Barry K."/>
            <person name="Bills G."/>
            <person name="Bluhm B."/>
            <person name="Cannon C."/>
            <person name="Castanera R."/>
            <person name="Culley D."/>
            <person name="Daum C."/>
            <person name="Ezra D."/>
            <person name="Gonzalez J."/>
            <person name="Henrissat B."/>
            <person name="Kuo A."/>
            <person name="Liang C."/>
            <person name="Lipzen A."/>
            <person name="Lutzoni F."/>
            <person name="Magnuson J."/>
            <person name="Mondo S."/>
            <person name="Nolan M."/>
            <person name="Ohm R."/>
            <person name="Pangilinan J."/>
            <person name="Park H.-J."/>
            <person name="Ramirez L."/>
            <person name="Alfaro M."/>
            <person name="Sun H."/>
            <person name="Tritt A."/>
            <person name="Yoshinaga Y."/>
            <person name="Zwiers L.-H."/>
            <person name="Turgeon B."/>
            <person name="Goodwin S."/>
            <person name="Spatafora J."/>
            <person name="Crous P."/>
            <person name="Grigoriev I."/>
        </authorList>
    </citation>
    <scope>NUCLEOTIDE SEQUENCE [LARGE SCALE GENOMIC DNA]</scope>
    <source>
        <strain evidence="2">CBS 304.66</strain>
    </source>
</reference>
<protein>
    <submittedName>
        <fullName evidence="1">Uncharacterized protein</fullName>
    </submittedName>
</protein>
<dbReference type="Proteomes" id="UP000800093">
    <property type="component" value="Unassembled WGS sequence"/>
</dbReference>